<protein>
    <recommendedName>
        <fullName evidence="4">UTP--glucose-1-phosphate uridylyltransferase</fullName>
    </recommendedName>
</protein>
<dbReference type="EMBL" id="BARS01042655">
    <property type="protein sequence ID" value="GAG31149.1"/>
    <property type="molecule type" value="Genomic_DNA"/>
</dbReference>
<dbReference type="InterPro" id="IPR029044">
    <property type="entry name" value="Nucleotide-diphossugar_trans"/>
</dbReference>
<dbReference type="Gene3D" id="3.90.550.10">
    <property type="entry name" value="Spore Coat Polysaccharide Biosynthesis Protein SpsA, Chain A"/>
    <property type="match status" value="1"/>
</dbReference>
<dbReference type="PANTHER" id="PTHR43197:SF1">
    <property type="entry name" value="UTP--GLUCOSE-1-PHOSPHATE URIDYLYLTRANSFERASE"/>
    <property type="match status" value="1"/>
</dbReference>
<dbReference type="PANTHER" id="PTHR43197">
    <property type="entry name" value="UTP--GLUCOSE-1-PHOSPHATE URIDYLYLTRANSFERASE"/>
    <property type="match status" value="1"/>
</dbReference>
<gene>
    <name evidence="3" type="ORF">S01H1_64696</name>
</gene>
<sequence>DLIEKPEPGEAPSNLIQIGRFVVPYEIIEILEEQKLGKGGELWMADAMLTLAQRKRVVAEPIKGTWYTTGDPLRLLQTFIALALKDDHIGPQLRQYLQGLRL</sequence>
<evidence type="ECO:0000313" key="3">
    <source>
        <dbReference type="EMBL" id="GAG31149.1"/>
    </source>
</evidence>
<keyword evidence="1" id="KW-0808">Transferase</keyword>
<evidence type="ECO:0000256" key="1">
    <source>
        <dbReference type="ARBA" id="ARBA00022679"/>
    </source>
</evidence>
<evidence type="ECO:0000256" key="2">
    <source>
        <dbReference type="ARBA" id="ARBA00022695"/>
    </source>
</evidence>
<dbReference type="SUPFAM" id="SSF53448">
    <property type="entry name" value="Nucleotide-diphospho-sugar transferases"/>
    <property type="match status" value="1"/>
</dbReference>
<evidence type="ECO:0008006" key="4">
    <source>
        <dbReference type="Google" id="ProtNLM"/>
    </source>
</evidence>
<accession>X0WJL0</accession>
<proteinExistence type="predicted"/>
<dbReference type="InterPro" id="IPR005771">
    <property type="entry name" value="GalU_uridylyltTrfase_bac/arc"/>
</dbReference>
<dbReference type="GO" id="GO:0003983">
    <property type="term" value="F:UTP:glucose-1-phosphate uridylyltransferase activity"/>
    <property type="evidence" value="ECO:0007669"/>
    <property type="project" value="InterPro"/>
</dbReference>
<name>X0WJL0_9ZZZZ</name>
<comment type="caution">
    <text evidence="3">The sequence shown here is derived from an EMBL/GenBank/DDBJ whole genome shotgun (WGS) entry which is preliminary data.</text>
</comment>
<feature type="non-terminal residue" evidence="3">
    <location>
        <position position="1"/>
    </location>
</feature>
<keyword evidence="2" id="KW-0548">Nucleotidyltransferase</keyword>
<organism evidence="3">
    <name type="scientific">marine sediment metagenome</name>
    <dbReference type="NCBI Taxonomy" id="412755"/>
    <lineage>
        <taxon>unclassified sequences</taxon>
        <taxon>metagenomes</taxon>
        <taxon>ecological metagenomes</taxon>
    </lineage>
</organism>
<dbReference type="GO" id="GO:0006011">
    <property type="term" value="P:UDP-alpha-D-glucose metabolic process"/>
    <property type="evidence" value="ECO:0007669"/>
    <property type="project" value="InterPro"/>
</dbReference>
<reference evidence="3" key="1">
    <citation type="journal article" date="2014" name="Front. Microbiol.">
        <title>High frequency of phylogenetically diverse reductive dehalogenase-homologous genes in deep subseafloor sedimentary metagenomes.</title>
        <authorList>
            <person name="Kawai M."/>
            <person name="Futagami T."/>
            <person name="Toyoda A."/>
            <person name="Takaki Y."/>
            <person name="Nishi S."/>
            <person name="Hori S."/>
            <person name="Arai W."/>
            <person name="Tsubouchi T."/>
            <person name="Morono Y."/>
            <person name="Uchiyama I."/>
            <person name="Ito T."/>
            <person name="Fujiyama A."/>
            <person name="Inagaki F."/>
            <person name="Takami H."/>
        </authorList>
    </citation>
    <scope>NUCLEOTIDE SEQUENCE</scope>
    <source>
        <strain evidence="3">Expedition CK06-06</strain>
    </source>
</reference>
<dbReference type="AlphaFoldDB" id="X0WJL0"/>